<proteinExistence type="predicted"/>
<protein>
    <submittedName>
        <fullName evidence="1">Uncharacterized protein</fullName>
    </submittedName>
</protein>
<organism evidence="1">
    <name type="scientific">bioreactor metagenome</name>
    <dbReference type="NCBI Taxonomy" id="1076179"/>
    <lineage>
        <taxon>unclassified sequences</taxon>
        <taxon>metagenomes</taxon>
        <taxon>ecological metagenomes</taxon>
    </lineage>
</organism>
<dbReference type="AlphaFoldDB" id="A0A645BA06"/>
<dbReference type="EMBL" id="VSSQ01018763">
    <property type="protein sequence ID" value="MPM62237.1"/>
    <property type="molecule type" value="Genomic_DNA"/>
</dbReference>
<accession>A0A645BA06</accession>
<name>A0A645BA06_9ZZZZ</name>
<comment type="caution">
    <text evidence="1">The sequence shown here is derived from an EMBL/GenBank/DDBJ whole genome shotgun (WGS) entry which is preliminary data.</text>
</comment>
<reference evidence="1" key="1">
    <citation type="submission" date="2019-08" db="EMBL/GenBank/DDBJ databases">
        <authorList>
            <person name="Kucharzyk K."/>
            <person name="Murdoch R.W."/>
            <person name="Higgins S."/>
            <person name="Loffler F."/>
        </authorList>
    </citation>
    <scope>NUCLEOTIDE SEQUENCE</scope>
</reference>
<gene>
    <name evidence="1" type="ORF">SDC9_109103</name>
</gene>
<sequence>MAGKQQGVNIVPGVFQPVLIEHKGAFGQAHGGQAIILGNDKIAGRNTVDQRKVHAVRPLGKGQGNRPLLFKNMGGVAQNQAIDVMLFCHTHRDVHHRTAVGIN</sequence>
<evidence type="ECO:0000313" key="1">
    <source>
        <dbReference type="EMBL" id="MPM62237.1"/>
    </source>
</evidence>